<dbReference type="Gene3D" id="3.30.70.330">
    <property type="match status" value="1"/>
</dbReference>
<keyword evidence="2" id="KW-0507">mRNA processing</keyword>
<dbReference type="SUPFAM" id="SSF54928">
    <property type="entry name" value="RNA-binding domain, RBD"/>
    <property type="match status" value="1"/>
</dbReference>
<accession>A0ABU6U924</accession>
<dbReference type="PANTHER" id="PTHR48028">
    <property type="entry name" value="GLYCINE-RICH RNA-BINDING PROTEIN RZ1A"/>
    <property type="match status" value="1"/>
</dbReference>
<evidence type="ECO:0000256" key="2">
    <source>
        <dbReference type="ARBA" id="ARBA00022664"/>
    </source>
</evidence>
<protein>
    <recommendedName>
        <fullName evidence="8">RRM domain-containing protein</fullName>
    </recommendedName>
</protein>
<evidence type="ECO:0000256" key="5">
    <source>
        <dbReference type="ARBA" id="ARBA00023242"/>
    </source>
</evidence>
<evidence type="ECO:0000256" key="7">
    <source>
        <dbReference type="SAM" id="MobiDB-lite"/>
    </source>
</evidence>
<evidence type="ECO:0000256" key="3">
    <source>
        <dbReference type="ARBA" id="ARBA00022884"/>
    </source>
</evidence>
<dbReference type="InterPro" id="IPR012677">
    <property type="entry name" value="Nucleotide-bd_a/b_plait_sf"/>
</dbReference>
<dbReference type="InterPro" id="IPR035979">
    <property type="entry name" value="RBD_domain_sf"/>
</dbReference>
<evidence type="ECO:0000256" key="1">
    <source>
        <dbReference type="ARBA" id="ARBA00004123"/>
    </source>
</evidence>
<evidence type="ECO:0000313" key="9">
    <source>
        <dbReference type="EMBL" id="MED6157506.1"/>
    </source>
</evidence>
<keyword evidence="3 6" id="KW-0694">RNA-binding</keyword>
<comment type="caution">
    <text evidence="9">The sequence shown here is derived from an EMBL/GenBank/DDBJ whole genome shotgun (WGS) entry which is preliminary data.</text>
</comment>
<dbReference type="CDD" id="cd00590">
    <property type="entry name" value="RRM_SF"/>
    <property type="match status" value="1"/>
</dbReference>
<dbReference type="InterPro" id="IPR051106">
    <property type="entry name" value="RNA-bind/splicing_reg"/>
</dbReference>
<comment type="subcellular location">
    <subcellularLocation>
        <location evidence="1">Nucleus</location>
    </subcellularLocation>
</comment>
<evidence type="ECO:0000259" key="8">
    <source>
        <dbReference type="PROSITE" id="PS50102"/>
    </source>
</evidence>
<gene>
    <name evidence="9" type="ORF">PIB30_023703</name>
</gene>
<feature type="region of interest" description="Disordered" evidence="7">
    <location>
        <begin position="186"/>
        <end position="209"/>
    </location>
</feature>
<keyword evidence="10" id="KW-1185">Reference proteome</keyword>
<keyword evidence="5" id="KW-0539">Nucleus</keyword>
<dbReference type="PANTHER" id="PTHR48028:SF4">
    <property type="entry name" value="SC35-LIKE SPLICING FACTOR"/>
    <property type="match status" value="1"/>
</dbReference>
<reference evidence="9 10" key="1">
    <citation type="journal article" date="2023" name="Plants (Basel)">
        <title>Bridging the Gap: Combining Genomics and Transcriptomics Approaches to Understand Stylosanthes scabra, an Orphan Legume from the Brazilian Caatinga.</title>
        <authorList>
            <person name="Ferreira-Neto J.R.C."/>
            <person name="da Silva M.D."/>
            <person name="Binneck E."/>
            <person name="de Melo N.F."/>
            <person name="da Silva R.H."/>
            <person name="de Melo A.L.T.M."/>
            <person name="Pandolfi V."/>
            <person name="Bustamante F.O."/>
            <person name="Brasileiro-Vidal A.C."/>
            <person name="Benko-Iseppon A.M."/>
        </authorList>
    </citation>
    <scope>NUCLEOTIDE SEQUENCE [LARGE SCALE GENOMIC DNA]</scope>
    <source>
        <tissue evidence="9">Leaves</tissue>
    </source>
</reference>
<evidence type="ECO:0000313" key="10">
    <source>
        <dbReference type="Proteomes" id="UP001341840"/>
    </source>
</evidence>
<proteinExistence type="predicted"/>
<dbReference type="Pfam" id="PF00076">
    <property type="entry name" value="RRM_1"/>
    <property type="match status" value="1"/>
</dbReference>
<sequence length="320" mass="37904">MRGFTKVFQEQSVRRGVTLREKHCERRDGNGFGKQSWRDALLGVNRTNNADERNEDRWLVQRSRRFRKQRNSNETAVDKWTALERKTHSIFVDNLPSHVSKRFLYREFRIHGNVVDAFISRRPRNEKHGLFAFIRYDSKGGAVREMKKLDGTYIAGKGVLVKEANVRRRSMEEEAKERSRKCIRKWARKNSNDQANKEDPVRNDGGVPRPQLVQRLDSLGEQYRKIECMDLGPKKCILSMDTVELHNRALLDGIFMDIFDEVKEYWRCKWAFSQRVWGMDAKLVMQDEITEDQKSFSVTRIIIDSFQWEPIQQWLTIKCE</sequence>
<dbReference type="EMBL" id="JASCZI010120912">
    <property type="protein sequence ID" value="MED6157506.1"/>
    <property type="molecule type" value="Genomic_DNA"/>
</dbReference>
<evidence type="ECO:0000256" key="4">
    <source>
        <dbReference type="ARBA" id="ARBA00023187"/>
    </source>
</evidence>
<name>A0ABU6U924_9FABA</name>
<feature type="domain" description="RRM" evidence="8">
    <location>
        <begin position="88"/>
        <end position="166"/>
    </location>
</feature>
<evidence type="ECO:0000256" key="6">
    <source>
        <dbReference type="PROSITE-ProRule" id="PRU00176"/>
    </source>
</evidence>
<dbReference type="InterPro" id="IPR000504">
    <property type="entry name" value="RRM_dom"/>
</dbReference>
<dbReference type="Proteomes" id="UP001341840">
    <property type="component" value="Unassembled WGS sequence"/>
</dbReference>
<dbReference type="PROSITE" id="PS50102">
    <property type="entry name" value="RRM"/>
    <property type="match status" value="1"/>
</dbReference>
<dbReference type="SMART" id="SM00360">
    <property type="entry name" value="RRM"/>
    <property type="match status" value="1"/>
</dbReference>
<keyword evidence="4" id="KW-0508">mRNA splicing</keyword>
<organism evidence="9 10">
    <name type="scientific">Stylosanthes scabra</name>
    <dbReference type="NCBI Taxonomy" id="79078"/>
    <lineage>
        <taxon>Eukaryota</taxon>
        <taxon>Viridiplantae</taxon>
        <taxon>Streptophyta</taxon>
        <taxon>Embryophyta</taxon>
        <taxon>Tracheophyta</taxon>
        <taxon>Spermatophyta</taxon>
        <taxon>Magnoliopsida</taxon>
        <taxon>eudicotyledons</taxon>
        <taxon>Gunneridae</taxon>
        <taxon>Pentapetalae</taxon>
        <taxon>rosids</taxon>
        <taxon>fabids</taxon>
        <taxon>Fabales</taxon>
        <taxon>Fabaceae</taxon>
        <taxon>Papilionoideae</taxon>
        <taxon>50 kb inversion clade</taxon>
        <taxon>dalbergioids sensu lato</taxon>
        <taxon>Dalbergieae</taxon>
        <taxon>Pterocarpus clade</taxon>
        <taxon>Stylosanthes</taxon>
    </lineage>
</organism>